<proteinExistence type="predicted"/>
<name>A0A6M2DBY0_RHIMP</name>
<reference evidence="2" key="1">
    <citation type="submission" date="2019-09" db="EMBL/GenBank/DDBJ databases">
        <title>Organ-specific transcriptomic study of the physiology of the cattle tick, Rhipicephalus microplus.</title>
        <authorList>
            <person name="Tirloni L."/>
            <person name="Braz G."/>
            <person name="Gandara A.C.P."/>
            <person name="Sabadin G.A."/>
            <person name="da Silva R.M."/>
            <person name="Guizzo M.G."/>
            <person name="Machado J.A."/>
            <person name="Costa E.P."/>
            <person name="Gomes H.F."/>
            <person name="Moraes J."/>
            <person name="Mota M.B.S."/>
            <person name="Mesquita R.D."/>
            <person name="Alvarenga P.H."/>
            <person name="Alves F."/>
            <person name="Seixas A."/>
            <person name="da Fonseca R.N."/>
            <person name="Fogaca A."/>
            <person name="Logullo C."/>
            <person name="Tanaka A."/>
            <person name="Daffre S."/>
            <person name="Termignoni C."/>
            <person name="Vaz I.S.Jr."/>
            <person name="Oliveira P.L."/>
            <person name="Ribeiro J.M."/>
        </authorList>
    </citation>
    <scope>NUCLEOTIDE SEQUENCE</scope>
    <source>
        <strain evidence="2">Porto Alegre</strain>
    </source>
</reference>
<feature type="signal peptide" evidence="1">
    <location>
        <begin position="1"/>
        <end position="28"/>
    </location>
</feature>
<evidence type="ECO:0000313" key="2">
    <source>
        <dbReference type="EMBL" id="NOV43662.1"/>
    </source>
</evidence>
<keyword evidence="1" id="KW-0732">Signal</keyword>
<evidence type="ECO:0000256" key="1">
    <source>
        <dbReference type="SAM" id="SignalP"/>
    </source>
</evidence>
<sequence length="67" mass="7568">MPFNPAISSPLLFFDLLMLLRVLCPVESHAAWHWKFLCNLSLICLTCIFWENGKASSYIGLWPAAVA</sequence>
<accession>A0A6M2DBY0</accession>
<protein>
    <submittedName>
        <fullName evidence="2">Putative secreted protein ovary overexpressed</fullName>
    </submittedName>
</protein>
<feature type="chain" id="PRO_5027080809" evidence="1">
    <location>
        <begin position="29"/>
        <end position="67"/>
    </location>
</feature>
<organism evidence="2">
    <name type="scientific">Rhipicephalus microplus</name>
    <name type="common">Cattle tick</name>
    <name type="synonym">Boophilus microplus</name>
    <dbReference type="NCBI Taxonomy" id="6941"/>
    <lineage>
        <taxon>Eukaryota</taxon>
        <taxon>Metazoa</taxon>
        <taxon>Ecdysozoa</taxon>
        <taxon>Arthropoda</taxon>
        <taxon>Chelicerata</taxon>
        <taxon>Arachnida</taxon>
        <taxon>Acari</taxon>
        <taxon>Parasitiformes</taxon>
        <taxon>Ixodida</taxon>
        <taxon>Ixodoidea</taxon>
        <taxon>Ixodidae</taxon>
        <taxon>Rhipicephalinae</taxon>
        <taxon>Rhipicephalus</taxon>
        <taxon>Boophilus</taxon>
    </lineage>
</organism>
<dbReference type="EMBL" id="GHWJ01010925">
    <property type="protein sequence ID" value="NOV43662.1"/>
    <property type="molecule type" value="Transcribed_RNA"/>
</dbReference>
<dbReference type="AlphaFoldDB" id="A0A6M2DBY0"/>